<evidence type="ECO:0000256" key="2">
    <source>
        <dbReference type="ARBA" id="ARBA00022741"/>
    </source>
</evidence>
<dbReference type="RefSeq" id="WP_148595744.1">
    <property type="nucleotide sequence ID" value="NZ_CP042997.1"/>
</dbReference>
<dbReference type="InterPro" id="IPR017871">
    <property type="entry name" value="ABC_transporter-like_CS"/>
</dbReference>
<evidence type="ECO:0000313" key="7">
    <source>
        <dbReference type="Proteomes" id="UP000324233"/>
    </source>
</evidence>
<evidence type="ECO:0000256" key="4">
    <source>
        <dbReference type="SAM" id="MobiDB-lite"/>
    </source>
</evidence>
<keyword evidence="3" id="KW-0067">ATP-binding</keyword>
<dbReference type="CDD" id="cd03217">
    <property type="entry name" value="ABC_FeS_Assembly"/>
    <property type="match status" value="1"/>
</dbReference>
<dbReference type="PANTHER" id="PTHR43204:SF1">
    <property type="entry name" value="ABC TRANSPORTER I FAMILY MEMBER 6, CHLOROPLASTIC"/>
    <property type="match status" value="1"/>
</dbReference>
<dbReference type="PROSITE" id="PS50893">
    <property type="entry name" value="ABC_TRANSPORTER_2"/>
    <property type="match status" value="1"/>
</dbReference>
<dbReference type="InterPro" id="IPR010230">
    <property type="entry name" value="FeS-cluster_ATPase_SufC"/>
</dbReference>
<dbReference type="PANTHER" id="PTHR43204">
    <property type="entry name" value="ABC TRANSPORTER I FAMILY MEMBER 6, CHLOROPLASTIC"/>
    <property type="match status" value="1"/>
</dbReference>
<reference evidence="6 7" key="1">
    <citation type="submission" date="2019-08" db="EMBL/GenBank/DDBJ databases">
        <title>Deep-cultivation of Planctomycetes and their phenomic and genomic characterization uncovers novel biology.</title>
        <authorList>
            <person name="Wiegand S."/>
            <person name="Jogler M."/>
            <person name="Boedeker C."/>
            <person name="Pinto D."/>
            <person name="Vollmers J."/>
            <person name="Rivas-Marin E."/>
            <person name="Kohn T."/>
            <person name="Peeters S.H."/>
            <person name="Heuer A."/>
            <person name="Rast P."/>
            <person name="Oberbeckmann S."/>
            <person name="Bunk B."/>
            <person name="Jeske O."/>
            <person name="Meyerdierks A."/>
            <person name="Storesund J.E."/>
            <person name="Kallscheuer N."/>
            <person name="Luecker S."/>
            <person name="Lage O.M."/>
            <person name="Pohl T."/>
            <person name="Merkel B.J."/>
            <person name="Hornburger P."/>
            <person name="Mueller R.-W."/>
            <person name="Bruemmer F."/>
            <person name="Labrenz M."/>
            <person name="Spormann A.M."/>
            <person name="Op den Camp H."/>
            <person name="Overmann J."/>
            <person name="Amann R."/>
            <person name="Jetten M.S.M."/>
            <person name="Mascher T."/>
            <person name="Medema M.H."/>
            <person name="Devos D.P."/>
            <person name="Kaster A.-K."/>
            <person name="Ovreas L."/>
            <person name="Rohde M."/>
            <person name="Galperin M.Y."/>
            <person name="Jogler C."/>
        </authorList>
    </citation>
    <scope>NUCLEOTIDE SEQUENCE [LARGE SCALE GENOMIC DNA]</scope>
    <source>
        <strain evidence="6 7">OJF2</strain>
    </source>
</reference>
<evidence type="ECO:0000259" key="5">
    <source>
        <dbReference type="PROSITE" id="PS50893"/>
    </source>
</evidence>
<dbReference type="OrthoDB" id="9806149at2"/>
<dbReference type="GO" id="GO:0016887">
    <property type="term" value="F:ATP hydrolysis activity"/>
    <property type="evidence" value="ECO:0007669"/>
    <property type="project" value="InterPro"/>
</dbReference>
<dbReference type="InterPro" id="IPR003439">
    <property type="entry name" value="ABC_transporter-like_ATP-bd"/>
</dbReference>
<dbReference type="InterPro" id="IPR027417">
    <property type="entry name" value="P-loop_NTPase"/>
</dbReference>
<keyword evidence="7" id="KW-1185">Reference proteome</keyword>
<dbReference type="Gene3D" id="3.40.50.300">
    <property type="entry name" value="P-loop containing nucleotide triphosphate hydrolases"/>
    <property type="match status" value="1"/>
</dbReference>
<gene>
    <name evidence="6" type="primary">yurY</name>
    <name evidence="6" type="ORF">OJF2_45750</name>
</gene>
<dbReference type="InterPro" id="IPR003593">
    <property type="entry name" value="AAA+_ATPase"/>
</dbReference>
<comment type="similarity">
    <text evidence="1">Belongs to the ABC transporter superfamily. Ycf16 family.</text>
</comment>
<dbReference type="EMBL" id="CP042997">
    <property type="protein sequence ID" value="QEH36017.1"/>
    <property type="molecule type" value="Genomic_DNA"/>
</dbReference>
<evidence type="ECO:0000313" key="6">
    <source>
        <dbReference type="EMBL" id="QEH36017.1"/>
    </source>
</evidence>
<dbReference type="SUPFAM" id="SSF52540">
    <property type="entry name" value="P-loop containing nucleoside triphosphate hydrolases"/>
    <property type="match status" value="1"/>
</dbReference>
<name>A0A5B9W6R1_9BACT</name>
<dbReference type="GO" id="GO:0005524">
    <property type="term" value="F:ATP binding"/>
    <property type="evidence" value="ECO:0007669"/>
    <property type="project" value="UniProtKB-KW"/>
</dbReference>
<keyword evidence="2" id="KW-0547">Nucleotide-binding</keyword>
<proteinExistence type="inferred from homology"/>
<organism evidence="6 7">
    <name type="scientific">Aquisphaera giovannonii</name>
    <dbReference type="NCBI Taxonomy" id="406548"/>
    <lineage>
        <taxon>Bacteria</taxon>
        <taxon>Pseudomonadati</taxon>
        <taxon>Planctomycetota</taxon>
        <taxon>Planctomycetia</taxon>
        <taxon>Isosphaerales</taxon>
        <taxon>Isosphaeraceae</taxon>
        <taxon>Aquisphaera</taxon>
    </lineage>
</organism>
<accession>A0A5B9W6R1</accession>
<dbReference type="SMART" id="SM00382">
    <property type="entry name" value="AAA"/>
    <property type="match status" value="1"/>
</dbReference>
<dbReference type="Proteomes" id="UP000324233">
    <property type="component" value="Chromosome"/>
</dbReference>
<protein>
    <submittedName>
        <fullName evidence="6">Vegetative protein 296</fullName>
    </submittedName>
</protein>
<feature type="region of interest" description="Disordered" evidence="4">
    <location>
        <begin position="259"/>
        <end position="281"/>
    </location>
</feature>
<dbReference type="KEGG" id="agv:OJF2_45750"/>
<dbReference type="AlphaFoldDB" id="A0A5B9W6R1"/>
<dbReference type="NCBIfam" id="TIGR01978">
    <property type="entry name" value="sufC"/>
    <property type="match status" value="1"/>
</dbReference>
<evidence type="ECO:0000256" key="1">
    <source>
        <dbReference type="ARBA" id="ARBA00006216"/>
    </source>
</evidence>
<evidence type="ECO:0000256" key="3">
    <source>
        <dbReference type="ARBA" id="ARBA00022840"/>
    </source>
</evidence>
<dbReference type="PROSITE" id="PS00211">
    <property type="entry name" value="ABC_TRANSPORTER_1"/>
    <property type="match status" value="1"/>
</dbReference>
<sequence length="281" mass="30991">MTKELRIEDLRVGIDGKEILRGVNLTIRQGEVHALMGPNGSGKSTLSYALAGHPNYEVLGGSATIDGADLLGMEADERAKAGLFLAFQYPTSIPGVTVANFLRHAVTNVRNPDRKEGEELIPMRDFRKELREQMAELGMDQEFARRYLNEGFSGGEKKRAEILQLAMLRPAFAILDETDSGLDIDAVRIASEGVNRVAAKHSTGILVITHYERILTYIKPQFVHILFGGQIVESGGPELVTHLEKEGYDWVREKYPEAARNEQAMEDSARQQLQGAGQGSA</sequence>
<feature type="domain" description="ABC transporter" evidence="5">
    <location>
        <begin position="5"/>
        <end position="253"/>
    </location>
</feature>
<dbReference type="Pfam" id="PF00005">
    <property type="entry name" value="ABC_tran"/>
    <property type="match status" value="1"/>
</dbReference>